<reference evidence="1 2" key="1">
    <citation type="submission" date="2017-12" db="EMBL/GenBank/DDBJ databases">
        <title>Sequencing the genomes of 1000 Actinobacteria strains.</title>
        <authorList>
            <person name="Klenk H.-P."/>
        </authorList>
    </citation>
    <scope>NUCLEOTIDE SEQUENCE [LARGE SCALE GENOMIC DNA]</scope>
    <source>
        <strain evidence="1 2">DSM 12806</strain>
    </source>
</reference>
<evidence type="ECO:0000313" key="1">
    <source>
        <dbReference type="EMBL" id="PKW27551.1"/>
    </source>
</evidence>
<dbReference type="PANTHER" id="PTHR21174:SF0">
    <property type="entry name" value="HD PHOSPHOHYDROLASE FAMILY PROTEIN-RELATED"/>
    <property type="match status" value="1"/>
</dbReference>
<dbReference type="AlphaFoldDB" id="A0A2N3YL07"/>
<organism evidence="1 2">
    <name type="scientific">Phycicoccus duodecadis</name>
    <dbReference type="NCBI Taxonomy" id="173053"/>
    <lineage>
        <taxon>Bacteria</taxon>
        <taxon>Bacillati</taxon>
        <taxon>Actinomycetota</taxon>
        <taxon>Actinomycetes</taxon>
        <taxon>Micrococcales</taxon>
        <taxon>Intrasporangiaceae</taxon>
        <taxon>Phycicoccus</taxon>
    </lineage>
</organism>
<dbReference type="Gene3D" id="1.10.3210.10">
    <property type="entry name" value="Hypothetical protein af1432"/>
    <property type="match status" value="1"/>
</dbReference>
<dbReference type="GO" id="GO:0016787">
    <property type="term" value="F:hydrolase activity"/>
    <property type="evidence" value="ECO:0007669"/>
    <property type="project" value="UniProtKB-KW"/>
</dbReference>
<accession>A0A2N3YL07</accession>
<name>A0A2N3YL07_9MICO</name>
<comment type="caution">
    <text evidence="1">The sequence shown here is derived from an EMBL/GenBank/DDBJ whole genome shotgun (WGS) entry which is preliminary data.</text>
</comment>
<proteinExistence type="predicted"/>
<dbReference type="EMBL" id="PJNE01000001">
    <property type="protein sequence ID" value="PKW27551.1"/>
    <property type="molecule type" value="Genomic_DNA"/>
</dbReference>
<keyword evidence="1" id="KW-0378">Hydrolase</keyword>
<keyword evidence="2" id="KW-1185">Reference proteome</keyword>
<dbReference type="SUPFAM" id="SSF109604">
    <property type="entry name" value="HD-domain/PDEase-like"/>
    <property type="match status" value="1"/>
</dbReference>
<sequence length="244" mass="26202">MGAAAPLGLRVSPPVTSAARFCHSVPVQGLSGRWVEDVRSALPRADEAAVAAVGRDLLTRWDEPHRRYHGLTHLAEVLAAVDLLAREGSLPAGARTVARLAAWFHDAVYTVGGADDSERRSAAMARESLALLGAGAALVEAVATAVLDTERHELGDGPRDPARTVLHDADLWILAAPTPRFDEYCAQVRAEYGDVPPADYAAGRSAVLRPFLVRGHVYLTDHARRGWEDAARENLARELTRLAG</sequence>
<protein>
    <submittedName>
        <fullName evidence="1">Putative metal-dependent HD superfamily phosphohydrolase</fullName>
    </submittedName>
</protein>
<dbReference type="InterPro" id="IPR009218">
    <property type="entry name" value="HD_phosphohydro"/>
</dbReference>
<gene>
    <name evidence="1" type="ORF">ATL31_2398</name>
</gene>
<dbReference type="PANTHER" id="PTHR21174">
    <property type="match status" value="1"/>
</dbReference>
<dbReference type="Proteomes" id="UP000233781">
    <property type="component" value="Unassembled WGS sequence"/>
</dbReference>
<evidence type="ECO:0000313" key="2">
    <source>
        <dbReference type="Proteomes" id="UP000233781"/>
    </source>
</evidence>